<evidence type="ECO:0000313" key="5">
    <source>
        <dbReference type="EMBL" id="MCP2333683.1"/>
    </source>
</evidence>
<dbReference type="InterPro" id="IPR004474">
    <property type="entry name" value="LytR_CpsA_psr"/>
</dbReference>
<feature type="region of interest" description="Disordered" evidence="2">
    <location>
        <begin position="1"/>
        <end position="45"/>
    </location>
</feature>
<organism evidence="5 6">
    <name type="scientific">Actinoalloteichus caeruleus DSM 43889</name>
    <dbReference type="NCBI Taxonomy" id="1120930"/>
    <lineage>
        <taxon>Bacteria</taxon>
        <taxon>Bacillati</taxon>
        <taxon>Actinomycetota</taxon>
        <taxon>Actinomycetes</taxon>
        <taxon>Pseudonocardiales</taxon>
        <taxon>Pseudonocardiaceae</taxon>
        <taxon>Actinoalloteichus</taxon>
        <taxon>Actinoalloteichus cyanogriseus</taxon>
    </lineage>
</organism>
<keyword evidence="3" id="KW-0812">Transmembrane</keyword>
<evidence type="ECO:0000256" key="2">
    <source>
        <dbReference type="SAM" id="MobiDB-lite"/>
    </source>
</evidence>
<keyword evidence="6" id="KW-1185">Reference proteome</keyword>
<feature type="transmembrane region" description="Helical" evidence="3">
    <location>
        <begin position="60"/>
        <end position="79"/>
    </location>
</feature>
<feature type="domain" description="Cell envelope-related transcriptional attenuator" evidence="4">
    <location>
        <begin position="152"/>
        <end position="323"/>
    </location>
</feature>
<comment type="similarity">
    <text evidence="1">Belongs to the LytR/CpsA/Psr (LCP) family.</text>
</comment>
<name>A0ABT1JMD3_ACTCY</name>
<dbReference type="NCBIfam" id="TIGR00350">
    <property type="entry name" value="lytR_cpsA_psr"/>
    <property type="match status" value="1"/>
</dbReference>
<reference evidence="5 6" key="2">
    <citation type="submission" date="2022-06" db="EMBL/GenBank/DDBJ databases">
        <title>Genomic Encyclopedia of Type Strains, Phase I: the one thousand microbial genomes (KMG-I) project.</title>
        <authorList>
            <person name="Kyrpides N."/>
        </authorList>
    </citation>
    <scope>NUCLEOTIDE SEQUENCE [LARGE SCALE GENOMIC DNA]</scope>
    <source>
        <strain evidence="5 6">DSM 43889</strain>
    </source>
</reference>
<proteinExistence type="inferred from homology"/>
<reference evidence="5 6" key="1">
    <citation type="submission" date="2013-07" db="EMBL/GenBank/DDBJ databases">
        <authorList>
            <consortium name="DOE Joint Genome Institute"/>
            <person name="Reeve W."/>
            <person name="Huntemann M."/>
            <person name="Han J."/>
            <person name="Chen A."/>
            <person name="Kyrpides N."/>
            <person name="Mavromatis K."/>
            <person name="Markowitz V."/>
            <person name="Palaniappan K."/>
            <person name="Ivanova N."/>
            <person name="Schaumberg A."/>
            <person name="Pati A."/>
            <person name="Liolios K."/>
            <person name="Nordberg H.P."/>
            <person name="Cantor M.N."/>
            <person name="Hua S.X."/>
            <person name="Woyke T."/>
        </authorList>
    </citation>
    <scope>NUCLEOTIDE SEQUENCE [LARGE SCALE GENOMIC DNA]</scope>
    <source>
        <strain evidence="5 6">DSM 43889</strain>
    </source>
</reference>
<dbReference type="Pfam" id="PF03816">
    <property type="entry name" value="LytR_cpsA_psr"/>
    <property type="match status" value="1"/>
</dbReference>
<dbReference type="InterPro" id="IPR050922">
    <property type="entry name" value="LytR/CpsA/Psr_CW_biosynth"/>
</dbReference>
<dbReference type="Proteomes" id="UP000791080">
    <property type="component" value="Unassembled WGS sequence"/>
</dbReference>
<evidence type="ECO:0000313" key="6">
    <source>
        <dbReference type="Proteomes" id="UP000791080"/>
    </source>
</evidence>
<keyword evidence="3" id="KW-0472">Membrane</keyword>
<comment type="caution">
    <text evidence="5">The sequence shown here is derived from an EMBL/GenBank/DDBJ whole genome shotgun (WGS) entry which is preliminary data.</text>
</comment>
<sequence length="475" mass="48947">MADEGEPGRRTSATDPPEGVAASGSGEPTPPPATGRVRVVPGGRGRGRARRVLVAGGRSLTILVSVTALVVTGVAWVMVDRIQEDLSTTSVLADLRRAPVEAERNAPPPPDAADLATDILLVGNDSRTDAQGRPLPESVLRELRTEANAGLNTDTIILLRIPDDGSAAHAVSIPRDTSVPVSALGTEEKINGAFGLVKARKANELAAQGVTDRSRIERESDHAGRLALVRAVQDLTGAHIDHYAEVNLYGFYLFTEAIGGVEVCLNQATSDTDSGASFTRGAQVISGGDALAFVRQRKNLPRGDLDRIVRQQVFLAALANKVLSTGTLTDPGKLQALLAATRDSVVLDEDLDLVGFARQLEGIASGAIQFTTIPVTGVGARNDRGQSIITVDPTQVRDFVAGLLDGVEDPPAPARSSGPGTPAPGAPSEAQETGAPSAGPAAAGGPSRPAEASSLAAGAPTDEDPITAEGLTCVN</sequence>
<evidence type="ECO:0000256" key="1">
    <source>
        <dbReference type="ARBA" id="ARBA00006068"/>
    </source>
</evidence>
<accession>A0ABT1JMD3</accession>
<evidence type="ECO:0000256" key="3">
    <source>
        <dbReference type="SAM" id="Phobius"/>
    </source>
</evidence>
<gene>
    <name evidence="5" type="ORF">G443_003953</name>
</gene>
<evidence type="ECO:0000259" key="4">
    <source>
        <dbReference type="Pfam" id="PF03816"/>
    </source>
</evidence>
<dbReference type="Gene3D" id="3.40.630.190">
    <property type="entry name" value="LCP protein"/>
    <property type="match status" value="1"/>
</dbReference>
<protein>
    <submittedName>
        <fullName evidence="5">Transcriptional attenuator, LytR family</fullName>
    </submittedName>
</protein>
<dbReference type="RefSeq" id="WP_245588853.1">
    <property type="nucleotide sequence ID" value="NZ_AUBJ02000001.1"/>
</dbReference>
<dbReference type="PANTHER" id="PTHR33392:SF6">
    <property type="entry name" value="POLYISOPRENYL-TEICHOIC ACID--PEPTIDOGLYCAN TEICHOIC ACID TRANSFERASE TAGU"/>
    <property type="match status" value="1"/>
</dbReference>
<dbReference type="PANTHER" id="PTHR33392">
    <property type="entry name" value="POLYISOPRENYL-TEICHOIC ACID--PEPTIDOGLYCAN TEICHOIC ACID TRANSFERASE TAGU"/>
    <property type="match status" value="1"/>
</dbReference>
<keyword evidence="3" id="KW-1133">Transmembrane helix</keyword>
<dbReference type="EMBL" id="AUBJ02000001">
    <property type="protein sequence ID" value="MCP2333683.1"/>
    <property type="molecule type" value="Genomic_DNA"/>
</dbReference>
<feature type="compositionally biased region" description="Low complexity" evidence="2">
    <location>
        <begin position="426"/>
        <end position="454"/>
    </location>
</feature>
<feature type="region of interest" description="Disordered" evidence="2">
    <location>
        <begin position="405"/>
        <end position="475"/>
    </location>
</feature>